<evidence type="ECO:0000256" key="15">
    <source>
        <dbReference type="RuleBase" id="RU362109"/>
    </source>
</evidence>
<evidence type="ECO:0000256" key="14">
    <source>
        <dbReference type="PROSITE-ProRule" id="PRU10133"/>
    </source>
</evidence>
<accession>A0A0F9WUV0</accession>
<comment type="similarity">
    <text evidence="15">Belongs to the ubiquitin-conjugating enzyme family.</text>
</comment>
<evidence type="ECO:0000313" key="17">
    <source>
        <dbReference type="EMBL" id="KKO76518.1"/>
    </source>
</evidence>
<protein>
    <recommendedName>
        <fullName evidence="9">Ubiquitin-conjugating enzyme E2 H</fullName>
    </recommendedName>
    <alternativeName>
        <fullName evidence="12">(E3-independent) E2 ubiquitin-conjugating enzyme H</fullName>
    </alternativeName>
    <alternativeName>
        <fullName evidence="10">E2 ubiquitin-conjugating enzyme H</fullName>
    </alternativeName>
    <alternativeName>
        <fullName evidence="13">Ubiquitin carrier protein H</fullName>
    </alternativeName>
    <alternativeName>
        <fullName evidence="11">Ubiquitin-protein ligase H</fullName>
    </alternativeName>
</protein>
<dbReference type="VEuPathDB" id="MicrosporidiaDB:AAJ76_200038321"/>
<evidence type="ECO:0000256" key="10">
    <source>
        <dbReference type="ARBA" id="ARBA00076312"/>
    </source>
</evidence>
<comment type="function">
    <text evidence="7">Accepts ubiquitin from the E1 complex and catalyzes its covalent attachment to other proteins. E2 ubiquitin conjugating enzyme that transfers ubiquitin to MAEA, a core component of the CTLH E3 ubiquitin-protein ligase complex. In vitro catalyzes 'Lys-11'- and 'Lys-48'-linked polyubiquitination. Capable, in vitro, to ubiquitinate histone H2A.</text>
</comment>
<dbReference type="SMART" id="SM00212">
    <property type="entry name" value="UBCc"/>
    <property type="match status" value="1"/>
</dbReference>
<feature type="active site" description="Glycyl thioester intermediate" evidence="14">
    <location>
        <position position="83"/>
    </location>
</feature>
<comment type="caution">
    <text evidence="17">The sequence shown here is derived from an EMBL/GenBank/DDBJ whole genome shotgun (WGS) entry which is preliminary data.</text>
</comment>
<dbReference type="PANTHER" id="PTHR24068">
    <property type="entry name" value="UBIQUITIN-CONJUGATING ENZYME E2"/>
    <property type="match status" value="1"/>
</dbReference>
<keyword evidence="2 15" id="KW-0547">Nucleotide-binding</keyword>
<dbReference type="SUPFAM" id="SSF54495">
    <property type="entry name" value="UBC-like"/>
    <property type="match status" value="1"/>
</dbReference>
<dbReference type="OrthoDB" id="269518at2759"/>
<evidence type="ECO:0000256" key="13">
    <source>
        <dbReference type="ARBA" id="ARBA00082119"/>
    </source>
</evidence>
<evidence type="ECO:0000256" key="4">
    <source>
        <dbReference type="ARBA" id="ARBA00022840"/>
    </source>
</evidence>
<dbReference type="EMBL" id="JPQZ01000002">
    <property type="protein sequence ID" value="KKO76518.1"/>
    <property type="molecule type" value="Genomic_DNA"/>
</dbReference>
<evidence type="ECO:0000256" key="6">
    <source>
        <dbReference type="ARBA" id="ARBA00022990"/>
    </source>
</evidence>
<keyword evidence="4 15" id="KW-0067">ATP-binding</keyword>
<dbReference type="GO" id="GO:0004842">
    <property type="term" value="F:ubiquitin-protein transferase activity"/>
    <property type="evidence" value="ECO:0007669"/>
    <property type="project" value="UniProtKB-ARBA"/>
</dbReference>
<evidence type="ECO:0000256" key="1">
    <source>
        <dbReference type="ARBA" id="ARBA00022679"/>
    </source>
</evidence>
<evidence type="ECO:0000256" key="5">
    <source>
        <dbReference type="ARBA" id="ARBA00022843"/>
    </source>
</evidence>
<dbReference type="Proteomes" id="UP000034350">
    <property type="component" value="Unassembled WGS sequence"/>
</dbReference>
<evidence type="ECO:0000256" key="7">
    <source>
        <dbReference type="ARBA" id="ARBA00060202"/>
    </source>
</evidence>
<sequence>MSNKRITTELQKLFNAKYDVDFKNSTNTEFDIIINGPEDSPFSGAQYKVHFLIPDDYPYRSPSIGFVTRIYHPNVDETSGSICLDVLNQVWSPMYDLFNIVEIFLPQLLAYPNPSDPLNCEAGSLYLNNYEKYVKKVVEYKIRYGIPLKKENLVVEEETSISSLEDLDL</sequence>
<evidence type="ECO:0000256" key="9">
    <source>
        <dbReference type="ARBA" id="ARBA00072436"/>
    </source>
</evidence>
<evidence type="ECO:0000256" key="11">
    <source>
        <dbReference type="ARBA" id="ARBA00077502"/>
    </source>
</evidence>
<evidence type="ECO:0000313" key="18">
    <source>
        <dbReference type="Proteomes" id="UP000034350"/>
    </source>
</evidence>
<dbReference type="InterPro" id="IPR000608">
    <property type="entry name" value="UBC"/>
</dbReference>
<keyword evidence="5" id="KW-0832">Ubl conjugation</keyword>
<evidence type="ECO:0000259" key="16">
    <source>
        <dbReference type="PROSITE" id="PS50127"/>
    </source>
</evidence>
<dbReference type="InterPro" id="IPR023313">
    <property type="entry name" value="UBQ-conjugating_AS"/>
</dbReference>
<dbReference type="VEuPathDB" id="MicrosporidiaDB:NCER_101257"/>
<keyword evidence="18" id="KW-1185">Reference proteome</keyword>
<dbReference type="VEuPathDB" id="MicrosporidiaDB:G9O61_00g006030"/>
<dbReference type="RefSeq" id="XP_024332260.1">
    <property type="nucleotide sequence ID" value="XM_024474491.1"/>
</dbReference>
<keyword evidence="3 15" id="KW-0833">Ubl conjugation pathway</keyword>
<comment type="subunit">
    <text evidence="8">Interacts with MAEA and WDR26, components of the CTLH complex that contains GID4, RANBP9 and/or RANBP10, MKLN1, MAEA, RMND5A (or alternatively its paralog RMND5B), GID8, ARMC8, WDR26 and YPEL5.</text>
</comment>
<organism evidence="17 18">
    <name type="scientific">Vairimorpha ceranae</name>
    <dbReference type="NCBI Taxonomy" id="40302"/>
    <lineage>
        <taxon>Eukaryota</taxon>
        <taxon>Fungi</taxon>
        <taxon>Fungi incertae sedis</taxon>
        <taxon>Microsporidia</taxon>
        <taxon>Nosematidae</taxon>
        <taxon>Vairimorpha</taxon>
    </lineage>
</organism>
<name>A0A0F9WUV0_9MICR</name>
<dbReference type="OMA" id="GMHEFNV"/>
<dbReference type="PROSITE" id="PS00183">
    <property type="entry name" value="UBC_1"/>
    <property type="match status" value="1"/>
</dbReference>
<dbReference type="Gene3D" id="3.10.110.10">
    <property type="entry name" value="Ubiquitin Conjugating Enzyme"/>
    <property type="match status" value="1"/>
</dbReference>
<evidence type="ECO:0000256" key="3">
    <source>
        <dbReference type="ARBA" id="ARBA00022786"/>
    </source>
</evidence>
<evidence type="ECO:0000256" key="12">
    <source>
        <dbReference type="ARBA" id="ARBA00078369"/>
    </source>
</evidence>
<keyword evidence="6" id="KW-0007">Acetylation</keyword>
<dbReference type="Pfam" id="PF00179">
    <property type="entry name" value="UQ_con"/>
    <property type="match status" value="1"/>
</dbReference>
<dbReference type="CDD" id="cd23797">
    <property type="entry name" value="UBCc_UBE2H"/>
    <property type="match status" value="1"/>
</dbReference>
<proteinExistence type="inferred from homology"/>
<gene>
    <name evidence="17" type="ORF">AAJ76_200038321</name>
</gene>
<dbReference type="AlphaFoldDB" id="A0A0F9WUV0"/>
<dbReference type="GO" id="GO:0005524">
    <property type="term" value="F:ATP binding"/>
    <property type="evidence" value="ECO:0007669"/>
    <property type="project" value="UniProtKB-UniRule"/>
</dbReference>
<dbReference type="PROSITE" id="PS50127">
    <property type="entry name" value="UBC_2"/>
    <property type="match status" value="1"/>
</dbReference>
<reference evidence="17 18" key="1">
    <citation type="journal article" date="2015" name="Environ. Microbiol.">
        <title>Genome analyses suggest the presence of polyploidy and recent human-driven expansions in eight global populations of the honeybee pathogen Nosema ceranae.</title>
        <authorList>
            <person name="Pelin A."/>
            <person name="Selman M."/>
            <person name="Aris-Brosou S."/>
            <person name="Farinelli L."/>
            <person name="Corradi N."/>
        </authorList>
    </citation>
    <scope>NUCLEOTIDE SEQUENCE [LARGE SCALE GENOMIC DNA]</scope>
    <source>
        <strain evidence="17 18">PA08 1199</strain>
    </source>
</reference>
<dbReference type="FunFam" id="3.10.110.10:FF:000078">
    <property type="entry name" value="ubiquitin-conjugating enzyme E2 H isoform X2"/>
    <property type="match status" value="1"/>
</dbReference>
<dbReference type="InterPro" id="IPR016135">
    <property type="entry name" value="UBQ-conjugating_enzyme/RWD"/>
</dbReference>
<feature type="domain" description="UBC core" evidence="16">
    <location>
        <begin position="1"/>
        <end position="146"/>
    </location>
</feature>
<dbReference type="GeneID" id="36319414"/>
<keyword evidence="1" id="KW-0808">Transferase</keyword>
<evidence type="ECO:0000256" key="8">
    <source>
        <dbReference type="ARBA" id="ARBA00063081"/>
    </source>
</evidence>
<evidence type="ECO:0000256" key="2">
    <source>
        <dbReference type="ARBA" id="ARBA00022741"/>
    </source>
</evidence>